<reference evidence="2 3" key="1">
    <citation type="submission" date="2020-04" db="EMBL/GenBank/DDBJ databases">
        <title>MicrobeNet Type strains.</title>
        <authorList>
            <person name="Nicholson A.C."/>
        </authorList>
    </citation>
    <scope>NUCLEOTIDE SEQUENCE [LARGE SCALE GENOMIC DNA]</scope>
    <source>
        <strain evidence="2 3">CCUG 61472</strain>
    </source>
</reference>
<dbReference type="Proteomes" id="UP000549765">
    <property type="component" value="Unassembled WGS sequence"/>
</dbReference>
<dbReference type="EMBL" id="JAAXPN010000013">
    <property type="protein sequence ID" value="NKZ24988.1"/>
    <property type="molecule type" value="Genomic_DNA"/>
</dbReference>
<evidence type="ECO:0000313" key="2">
    <source>
        <dbReference type="EMBL" id="NKZ24988.1"/>
    </source>
</evidence>
<dbReference type="SUPFAM" id="SSF52540">
    <property type="entry name" value="P-loop containing nucleoside triphosphate hydrolases"/>
    <property type="match status" value="1"/>
</dbReference>
<dbReference type="InterPro" id="IPR041685">
    <property type="entry name" value="AAA_GajA/Old/RecF-like"/>
</dbReference>
<proteinExistence type="predicted"/>
<comment type="caution">
    <text evidence="2">The sequence shown here is derived from an EMBL/GenBank/DDBJ whole genome shotgun (WGS) entry which is preliminary data.</text>
</comment>
<dbReference type="PANTHER" id="PTHR43581">
    <property type="entry name" value="ATP/GTP PHOSPHATASE"/>
    <property type="match status" value="1"/>
</dbReference>
<name>A0A7X6N3F0_9LACO</name>
<dbReference type="InterPro" id="IPR027417">
    <property type="entry name" value="P-loop_NTPase"/>
</dbReference>
<evidence type="ECO:0000313" key="3">
    <source>
        <dbReference type="Proteomes" id="UP000549765"/>
    </source>
</evidence>
<organism evidence="2 3">
    <name type="scientific">Periweissella fabalis</name>
    <dbReference type="NCBI Taxonomy" id="1070421"/>
    <lineage>
        <taxon>Bacteria</taxon>
        <taxon>Bacillati</taxon>
        <taxon>Bacillota</taxon>
        <taxon>Bacilli</taxon>
        <taxon>Lactobacillales</taxon>
        <taxon>Lactobacillaceae</taxon>
        <taxon>Periweissella</taxon>
    </lineage>
</organism>
<keyword evidence="2" id="KW-0067">ATP-binding</keyword>
<dbReference type="InterPro" id="IPR051396">
    <property type="entry name" value="Bact_Antivir_Def_Nuclease"/>
</dbReference>
<keyword evidence="3" id="KW-1185">Reference proteome</keyword>
<dbReference type="RefSeq" id="WP_168722777.1">
    <property type="nucleotide sequence ID" value="NZ_JAAXPN010000013.1"/>
</dbReference>
<sequence>MKLVKFIIKNFRGYKEQEVQFTDFTTFVGINDAGKSTILEALDIFFKNSKIERSDRQINSTEDVELTAYFSDLPSSIVLETVPTTFDEEYLTLKDSDSNEYFVLKQKYSGESLRLSEFIVSTFPTDESVKDIHTLKINDLKKFFLI</sequence>
<dbReference type="Pfam" id="PF13175">
    <property type="entry name" value="AAA_15"/>
    <property type="match status" value="1"/>
</dbReference>
<dbReference type="AlphaFoldDB" id="A0A7X6N3F0"/>
<dbReference type="Gene3D" id="3.40.50.300">
    <property type="entry name" value="P-loop containing nucleotide triphosphate hydrolases"/>
    <property type="match status" value="1"/>
</dbReference>
<dbReference type="GO" id="GO:0005524">
    <property type="term" value="F:ATP binding"/>
    <property type="evidence" value="ECO:0007669"/>
    <property type="project" value="UniProtKB-KW"/>
</dbReference>
<evidence type="ECO:0000259" key="1">
    <source>
        <dbReference type="Pfam" id="PF13175"/>
    </source>
</evidence>
<gene>
    <name evidence="2" type="ORF">HF964_09345</name>
</gene>
<protein>
    <submittedName>
        <fullName evidence="2">ATP-binding protein</fullName>
    </submittedName>
</protein>
<dbReference type="PANTHER" id="PTHR43581:SF4">
    <property type="entry name" value="ATP_GTP PHOSPHATASE"/>
    <property type="match status" value="1"/>
</dbReference>
<accession>A0A7X6N3F0</accession>
<feature type="domain" description="Endonuclease GajA/Old nuclease/RecF-like AAA" evidence="1">
    <location>
        <begin position="1"/>
        <end position="143"/>
    </location>
</feature>
<keyword evidence="2" id="KW-0547">Nucleotide-binding</keyword>